<evidence type="ECO:0000259" key="2">
    <source>
        <dbReference type="Pfam" id="PF26490"/>
    </source>
</evidence>
<protein>
    <recommendedName>
        <fullName evidence="2">DUF8159 domain-containing protein</fullName>
    </recommendedName>
</protein>
<dbReference type="InterPro" id="IPR058473">
    <property type="entry name" value="DUF8159"/>
</dbReference>
<feature type="domain" description="DUF8159" evidence="2">
    <location>
        <begin position="56"/>
        <end position="162"/>
    </location>
</feature>
<reference evidence="3 4" key="1">
    <citation type="submission" date="2018-10" db="EMBL/GenBank/DDBJ databases">
        <title>Natrarchaeobius chitinivorans gen. nov., sp. nov., and Natrarchaeobius haloalkaliphilus sp. nov., alkaliphilic, chitin-utilizing haloarchaea from hypersaline alkaline lakes.</title>
        <authorList>
            <person name="Sorokin D.Y."/>
            <person name="Elcheninov A.G."/>
            <person name="Kostrikina N.A."/>
            <person name="Bale N.J."/>
            <person name="Sinninghe Damste J.S."/>
            <person name="Khijniak T.V."/>
            <person name="Kublanov I.V."/>
            <person name="Toshchakov S.V."/>
        </authorList>
    </citation>
    <scope>NUCLEOTIDE SEQUENCE [LARGE SCALE GENOMIC DNA]</scope>
    <source>
        <strain evidence="3 4">AArcht-Sl</strain>
    </source>
</reference>
<name>A0A3N6M241_9EURY</name>
<dbReference type="PROSITE" id="PS51257">
    <property type="entry name" value="PROKAR_LIPOPROTEIN"/>
    <property type="match status" value="1"/>
</dbReference>
<dbReference type="AlphaFoldDB" id="A0A3N6M241"/>
<proteinExistence type="predicted"/>
<evidence type="ECO:0000256" key="1">
    <source>
        <dbReference type="SAM" id="MobiDB-lite"/>
    </source>
</evidence>
<gene>
    <name evidence="3" type="ORF">EA462_12450</name>
</gene>
<keyword evidence="4" id="KW-1185">Reference proteome</keyword>
<accession>A0A3N6M241</accession>
<sequence length="163" mass="17406">MNRRVFGRTVAVGIGSVIAGGCLGGGADGGSTSDPDSAQTDDDAASSSDEGSPADDGRESAQALEAGFDSRGLDVLESEVDGSDRIVMTIQTSGNLDEDIRIAGGAYATEAQQIERDLTVRTEDRGLHQETFTIERDWAVRVATDRMSDEEYLERIEETRTNN</sequence>
<comment type="caution">
    <text evidence="3">The sequence shown here is derived from an EMBL/GenBank/DDBJ whole genome shotgun (WGS) entry which is preliminary data.</text>
</comment>
<dbReference type="Proteomes" id="UP000273828">
    <property type="component" value="Unassembled WGS sequence"/>
</dbReference>
<dbReference type="RefSeq" id="WP_124178863.1">
    <property type="nucleotide sequence ID" value="NZ_REFY01000004.1"/>
</dbReference>
<dbReference type="OrthoDB" id="386190at2157"/>
<feature type="region of interest" description="Disordered" evidence="1">
    <location>
        <begin position="26"/>
        <end position="70"/>
    </location>
</feature>
<evidence type="ECO:0000313" key="3">
    <source>
        <dbReference type="EMBL" id="RQG89171.1"/>
    </source>
</evidence>
<dbReference type="EMBL" id="REFY01000004">
    <property type="protein sequence ID" value="RQG89171.1"/>
    <property type="molecule type" value="Genomic_DNA"/>
</dbReference>
<evidence type="ECO:0000313" key="4">
    <source>
        <dbReference type="Proteomes" id="UP000273828"/>
    </source>
</evidence>
<dbReference type="Pfam" id="PF26490">
    <property type="entry name" value="DUF8159"/>
    <property type="match status" value="1"/>
</dbReference>
<organism evidence="3 4">
    <name type="scientific">Natrarchaeobius halalkaliphilus</name>
    <dbReference type="NCBI Taxonomy" id="1679091"/>
    <lineage>
        <taxon>Archaea</taxon>
        <taxon>Methanobacteriati</taxon>
        <taxon>Methanobacteriota</taxon>
        <taxon>Stenosarchaea group</taxon>
        <taxon>Halobacteria</taxon>
        <taxon>Halobacteriales</taxon>
        <taxon>Natrialbaceae</taxon>
        <taxon>Natrarchaeobius</taxon>
    </lineage>
</organism>